<name>A0ABP1F6C3_9FLAO</name>
<dbReference type="InterPro" id="IPR041662">
    <property type="entry name" value="SusD-like_2"/>
</dbReference>
<proteinExistence type="predicted"/>
<keyword evidence="2" id="KW-1185">Reference proteome</keyword>
<accession>A0ABP1F6C3</accession>
<dbReference type="InterPro" id="IPR011990">
    <property type="entry name" value="TPR-like_helical_dom_sf"/>
</dbReference>
<dbReference type="Proteomes" id="UP001497602">
    <property type="component" value="Unassembled WGS sequence"/>
</dbReference>
<dbReference type="Pfam" id="PF12771">
    <property type="entry name" value="SusD-like_2"/>
    <property type="match status" value="1"/>
</dbReference>
<reference evidence="1 2" key="1">
    <citation type="submission" date="2024-05" db="EMBL/GenBank/DDBJ databases">
        <authorList>
            <person name="Duchaud E."/>
        </authorList>
    </citation>
    <scope>NUCLEOTIDE SEQUENCE [LARGE SCALE GENOMIC DNA]</scope>
    <source>
        <strain evidence="1">Ena-SAMPLE-TAB-13-05-2024-13:56:06:370-140305</strain>
    </source>
</reference>
<dbReference type="EMBL" id="CAXJRC010000011">
    <property type="protein sequence ID" value="CAL2105920.1"/>
    <property type="molecule type" value="Genomic_DNA"/>
</dbReference>
<evidence type="ECO:0000313" key="2">
    <source>
        <dbReference type="Proteomes" id="UP001497602"/>
    </source>
</evidence>
<comment type="caution">
    <text evidence="1">The sequence shown here is derived from an EMBL/GenBank/DDBJ whole genome shotgun (WGS) entry which is preliminary data.</text>
</comment>
<gene>
    <name evidence="1" type="ORF">T190115A13A_10076</name>
</gene>
<dbReference type="RefSeq" id="WP_348706915.1">
    <property type="nucleotide sequence ID" value="NZ_CAXIYA010000039.1"/>
</dbReference>
<evidence type="ECO:0000313" key="1">
    <source>
        <dbReference type="EMBL" id="CAL2105920.1"/>
    </source>
</evidence>
<dbReference type="SUPFAM" id="SSF48452">
    <property type="entry name" value="TPR-like"/>
    <property type="match status" value="1"/>
</dbReference>
<dbReference type="Gene3D" id="1.25.40.390">
    <property type="match status" value="1"/>
</dbReference>
<sequence>MKVIKYIKKIVGITALCFCVYSCTTDFEQINTDTNNVSSETLDNISPLLTQVQRHAFVEARYNTWRGNLIFGTRFAEQFSFSFSGTWFGNGAGFRYDNTAWNDAAWDTPFSEVSAPLAELLKLTSAGGRLEDTCGNAVVKVIKGFFYQRMTDVFGAVPYTEGGLGGIPKFESQQEVYKMIMQDLSSAINTLKSCNGVIDGIADGDMVYAGDSQKWLAAANTLLLRMALRSKDANGGNQAIITEALQNPFIASSADNFQIAQDPSNADPVFNGYYDIWHTFQGCCGNAASWVVSETLVESFKSNNDPRLFGFATPVDGGTAGVWNDYSGAKVAAKASYAASRTFESFSKPNERIWNDENFPFITMTYAEAELLQAEAKYATNLGGAQAHFENAIRANGQDWNADVALVDSYITNETSAQLSATPATAMQQIGLNRWYAAYTNGYEAWSVMRRFDLNVFPDKTFTSTNDWADTTGGVNNKMGKRLNYSQATKSQNPNAVQYAVSVQGPDAYSTSLWWDVN</sequence>
<organism evidence="1 2">
    <name type="scientific">Tenacibaculum vairaonense</name>
    <dbReference type="NCBI Taxonomy" id="3137860"/>
    <lineage>
        <taxon>Bacteria</taxon>
        <taxon>Pseudomonadati</taxon>
        <taxon>Bacteroidota</taxon>
        <taxon>Flavobacteriia</taxon>
        <taxon>Flavobacteriales</taxon>
        <taxon>Flavobacteriaceae</taxon>
        <taxon>Tenacibaculum</taxon>
    </lineage>
</organism>
<protein>
    <submittedName>
        <fullName evidence="1">Starch-binding outer membrane protein, SusD/RagB family</fullName>
    </submittedName>
</protein>